<organism evidence="10 11">
    <name type="scientific">Fasciola hepatica</name>
    <name type="common">Liver fluke</name>
    <dbReference type="NCBI Taxonomy" id="6192"/>
    <lineage>
        <taxon>Eukaryota</taxon>
        <taxon>Metazoa</taxon>
        <taxon>Spiralia</taxon>
        <taxon>Lophotrochozoa</taxon>
        <taxon>Platyhelminthes</taxon>
        <taxon>Trematoda</taxon>
        <taxon>Digenea</taxon>
        <taxon>Plagiorchiida</taxon>
        <taxon>Echinostomata</taxon>
        <taxon>Echinostomatoidea</taxon>
        <taxon>Fasciolidae</taxon>
        <taxon>Fasciola</taxon>
    </lineage>
</organism>
<comment type="catalytic activity">
    <reaction evidence="1">
        <text>Hydrolysis of Pro-|-Xaa &gt;&gt; Ala-|-Xaa in oligopeptides.</text>
        <dbReference type="EC" id="3.4.21.26"/>
    </reaction>
</comment>
<dbReference type="PRINTS" id="PR00862">
    <property type="entry name" value="PROLIGOPTASE"/>
</dbReference>
<comment type="caution">
    <text evidence="10">The sequence shown here is derived from an EMBL/GenBank/DDBJ whole genome shotgun (WGS) entry which is preliminary data.</text>
</comment>
<evidence type="ECO:0000256" key="3">
    <source>
        <dbReference type="ARBA" id="ARBA00016310"/>
    </source>
</evidence>
<gene>
    <name evidence="10" type="ORF">D915_004954</name>
</gene>
<dbReference type="InterPro" id="IPR002471">
    <property type="entry name" value="Pept_S9_AS"/>
</dbReference>
<dbReference type="Proteomes" id="UP000230066">
    <property type="component" value="Unassembled WGS sequence"/>
</dbReference>
<accession>A0A4E0RBS4</accession>
<reference evidence="10" key="1">
    <citation type="submission" date="2019-03" db="EMBL/GenBank/DDBJ databases">
        <title>Improved annotation for the trematode Fasciola hepatica.</title>
        <authorList>
            <person name="Choi Y.-J."/>
            <person name="Martin J."/>
            <person name="Mitreva M."/>
        </authorList>
    </citation>
    <scope>NUCLEOTIDE SEQUENCE [LARGE SCALE GENOMIC DNA]</scope>
</reference>
<dbReference type="Gene3D" id="2.130.10.120">
    <property type="entry name" value="Prolyl oligopeptidase, N-terminal domain"/>
    <property type="match status" value="1"/>
</dbReference>
<comment type="similarity">
    <text evidence="2 7">Belongs to the peptidase S9A family.</text>
</comment>
<dbReference type="InterPro" id="IPR029058">
    <property type="entry name" value="AB_hydrolase_fold"/>
</dbReference>
<dbReference type="InterPro" id="IPR023302">
    <property type="entry name" value="Pept_S9A_N"/>
</dbReference>
<dbReference type="PANTHER" id="PTHR42881:SF2">
    <property type="entry name" value="PROLYL ENDOPEPTIDASE"/>
    <property type="match status" value="1"/>
</dbReference>
<dbReference type="Pfam" id="PF00326">
    <property type="entry name" value="Peptidase_S9"/>
    <property type="match status" value="1"/>
</dbReference>
<dbReference type="PANTHER" id="PTHR42881">
    <property type="entry name" value="PROLYL ENDOPEPTIDASE"/>
    <property type="match status" value="1"/>
</dbReference>
<dbReference type="GO" id="GO:0006508">
    <property type="term" value="P:proteolysis"/>
    <property type="evidence" value="ECO:0007669"/>
    <property type="project" value="UniProtKB-KW"/>
</dbReference>
<proteinExistence type="inferred from homology"/>
<dbReference type="InterPro" id="IPR001375">
    <property type="entry name" value="Peptidase_S9_cat"/>
</dbReference>
<dbReference type="GO" id="GO:0005829">
    <property type="term" value="C:cytosol"/>
    <property type="evidence" value="ECO:0007669"/>
    <property type="project" value="TreeGrafter"/>
</dbReference>
<keyword evidence="6 7" id="KW-0720">Serine protease</keyword>
<keyword evidence="4 7" id="KW-0645">Protease</keyword>
<dbReference type="GO" id="GO:0004252">
    <property type="term" value="F:serine-type endopeptidase activity"/>
    <property type="evidence" value="ECO:0007669"/>
    <property type="project" value="UniProtKB-UniRule"/>
</dbReference>
<name>A0A4E0RBS4_FASHE</name>
<evidence type="ECO:0000313" key="10">
    <source>
        <dbReference type="EMBL" id="THD23894.1"/>
    </source>
</evidence>
<dbReference type="EC" id="3.4.21.-" evidence="7"/>
<evidence type="ECO:0000256" key="2">
    <source>
        <dbReference type="ARBA" id="ARBA00005228"/>
    </source>
</evidence>
<dbReference type="GO" id="GO:0070012">
    <property type="term" value="F:oligopeptidase activity"/>
    <property type="evidence" value="ECO:0007669"/>
    <property type="project" value="TreeGrafter"/>
</dbReference>
<feature type="domain" description="Peptidase S9 prolyl oligopeptidase catalytic" evidence="8">
    <location>
        <begin position="507"/>
        <end position="732"/>
    </location>
</feature>
<dbReference type="InterPro" id="IPR051167">
    <property type="entry name" value="Prolyl_oligopep/macrocyclase"/>
</dbReference>
<dbReference type="Pfam" id="PF02897">
    <property type="entry name" value="Peptidase_S9_N"/>
    <property type="match status" value="1"/>
</dbReference>
<evidence type="ECO:0000259" key="9">
    <source>
        <dbReference type="Pfam" id="PF02897"/>
    </source>
</evidence>
<evidence type="ECO:0000256" key="5">
    <source>
        <dbReference type="ARBA" id="ARBA00022801"/>
    </source>
</evidence>
<evidence type="ECO:0000256" key="7">
    <source>
        <dbReference type="RuleBase" id="RU368024"/>
    </source>
</evidence>
<evidence type="ECO:0000259" key="8">
    <source>
        <dbReference type="Pfam" id="PF00326"/>
    </source>
</evidence>
<evidence type="ECO:0000313" key="11">
    <source>
        <dbReference type="Proteomes" id="UP000230066"/>
    </source>
</evidence>
<dbReference type="PROSITE" id="PS00708">
    <property type="entry name" value="PRO_ENDOPEP_SER"/>
    <property type="match status" value="1"/>
</dbReference>
<dbReference type="FunFam" id="2.130.10.120:FF:000001">
    <property type="entry name" value="Prolyl endopeptidase"/>
    <property type="match status" value="1"/>
</dbReference>
<dbReference type="FunFam" id="3.40.50.1820:FF:000005">
    <property type="entry name" value="Prolyl endopeptidase"/>
    <property type="match status" value="1"/>
</dbReference>
<dbReference type="AlphaFoldDB" id="A0A4E0RBS4"/>
<dbReference type="SUPFAM" id="SSF53474">
    <property type="entry name" value="alpha/beta-Hydrolases"/>
    <property type="match status" value="1"/>
</dbReference>
<keyword evidence="11" id="KW-1185">Reference proteome</keyword>
<dbReference type="Gene3D" id="3.40.50.1820">
    <property type="entry name" value="alpha/beta hydrolase"/>
    <property type="match status" value="1"/>
</dbReference>
<sequence length="737" mass="83574">MFRLSAEKAIKRALSSVIPMVSMSSAVGLTYPDVRKDEKCIEDHFGFKIADPYRWLEDPDSKETAAFVTAQNKVTESYLNRCTNKEQMRQRLREIWNYERFSCPFKSGPYYYFWLNTGLQNQSVLYRLEELNGTPTVFLDPNEIDPDGLTSVRTYSFSEEGQYFAYGLSYGGSDWSEVKFKRSDSGELLPDVLKHVKFSSIEWTHDEKGVFYCMFRDHEGKADGTETTSNQNQKLMYHRLGTDQSEDILCYQRPDHPTWLFSTEVSVCGRYVFISIQEGCEPKNQLYYCDLTKTDYKVTGPLKLIPIVDHFEAVFEYVVNEGPVLTIRTNLNAPMYKLITIDLQNPGRKNWKDLISHDETVLLEMANCTNQNDLIVSHLKDVKSCLSVHDLSTGGKVADLDLPLGSASGITGRKRDSVAFVQFTSFLTPGMVFKCDLTQRPPKLELFREAKLNDVDLSGFTVRQVFYESKDRTRIPMFIVGPKELSLDGSYPCQLYGYGGFDIALTPSFSVSRLLLLLHFGGIIAIANIRGGGEYGKRWHDGGRRKLKQNCFDDFQAAAEYLIEERYTCRDKLYIVGGSNGGLLVCACCNQRPDLFGAAIAQVPVCDLLRFHKFTIGHAWVSDYGDPETEDDFKILLKYSPLHNVHAPQDPSVRYPALMILTADHDDRVVPLHTFKFISTLQAALGDRNNPVLHRPLLARIETKAGHGAGKPTSKMIDESVDIYAFLQVSLGLTWHD</sequence>
<evidence type="ECO:0000256" key="4">
    <source>
        <dbReference type="ARBA" id="ARBA00022670"/>
    </source>
</evidence>
<keyword evidence="5 7" id="KW-0378">Hydrolase</keyword>
<evidence type="ECO:0000256" key="6">
    <source>
        <dbReference type="ARBA" id="ARBA00022825"/>
    </source>
</evidence>
<dbReference type="InterPro" id="IPR002470">
    <property type="entry name" value="Peptidase_S9A"/>
</dbReference>
<dbReference type="SUPFAM" id="SSF50993">
    <property type="entry name" value="Peptidase/esterase 'gauge' domain"/>
    <property type="match status" value="1"/>
</dbReference>
<evidence type="ECO:0000256" key="1">
    <source>
        <dbReference type="ARBA" id="ARBA00001070"/>
    </source>
</evidence>
<protein>
    <recommendedName>
        <fullName evidence="3 7">Prolyl endopeptidase</fullName>
        <ecNumber evidence="7">3.4.21.-</ecNumber>
    </recommendedName>
</protein>
<dbReference type="EMBL" id="JXXN02001886">
    <property type="protein sequence ID" value="THD23894.1"/>
    <property type="molecule type" value="Genomic_DNA"/>
</dbReference>
<feature type="domain" description="Peptidase S9A N-terminal" evidence="9">
    <location>
        <begin position="32"/>
        <end position="439"/>
    </location>
</feature>